<dbReference type="InterPro" id="IPR027417">
    <property type="entry name" value="P-loop_NTPase"/>
</dbReference>
<feature type="compositionally biased region" description="Polar residues" evidence="1">
    <location>
        <begin position="244"/>
        <end position="255"/>
    </location>
</feature>
<feature type="compositionally biased region" description="Pro residues" evidence="1">
    <location>
        <begin position="219"/>
        <end position="241"/>
    </location>
</feature>
<dbReference type="SUPFAM" id="SSF52540">
    <property type="entry name" value="P-loop containing nucleoside triphosphate hydrolases"/>
    <property type="match status" value="1"/>
</dbReference>
<feature type="region of interest" description="Disordered" evidence="1">
    <location>
        <begin position="212"/>
        <end position="255"/>
    </location>
</feature>
<dbReference type="GO" id="GO:0005634">
    <property type="term" value="C:nucleus"/>
    <property type="evidence" value="ECO:0007669"/>
    <property type="project" value="TreeGrafter"/>
</dbReference>
<evidence type="ECO:0000313" key="2">
    <source>
        <dbReference type="EMBL" id="KAB5550627.1"/>
    </source>
</evidence>
<evidence type="ECO:0000313" key="3">
    <source>
        <dbReference type="Proteomes" id="UP000327468"/>
    </source>
</evidence>
<gene>
    <name evidence="2" type="ORF">PHYPO_G00055950</name>
</gene>
<dbReference type="Proteomes" id="UP000327468">
    <property type="component" value="Chromosome 14"/>
</dbReference>
<dbReference type="Pfam" id="PF13671">
    <property type="entry name" value="AAA_33"/>
    <property type="match status" value="1"/>
</dbReference>
<dbReference type="Gene3D" id="3.40.50.300">
    <property type="entry name" value="P-loop containing nucleotide triphosphate hydrolases"/>
    <property type="match status" value="1"/>
</dbReference>
<dbReference type="GO" id="GO:0000122">
    <property type="term" value="P:negative regulation of transcription by RNA polymerase II"/>
    <property type="evidence" value="ECO:0007669"/>
    <property type="project" value="TreeGrafter"/>
</dbReference>
<reference evidence="2 3" key="1">
    <citation type="submission" date="2019-06" db="EMBL/GenBank/DDBJ databases">
        <title>A chromosome-scale genome assembly of the striped catfish, Pangasianodon hypophthalmus.</title>
        <authorList>
            <person name="Wen M."/>
            <person name="Zahm M."/>
            <person name="Roques C."/>
            <person name="Cabau C."/>
            <person name="Klopp C."/>
            <person name="Donnadieu C."/>
            <person name="Jouanno E."/>
            <person name="Avarre J.-C."/>
            <person name="Campet M."/>
            <person name="Ha T.T.T."/>
            <person name="Dugue R."/>
            <person name="Lampietro C."/>
            <person name="Louis A."/>
            <person name="Herpin A."/>
            <person name="Echchiki A."/>
            <person name="Berthelot C."/>
            <person name="Parey E."/>
            <person name="Roest-Crollius H."/>
            <person name="Braasch I."/>
            <person name="Postlethwait J."/>
            <person name="Bobe J."/>
            <person name="Montfort J."/>
            <person name="Bouchez O."/>
            <person name="Begum T."/>
            <person name="Schartl M."/>
            <person name="Guiguen Y."/>
        </authorList>
    </citation>
    <scope>NUCLEOTIDE SEQUENCE [LARGE SCALE GENOMIC DNA]</scope>
    <source>
        <strain evidence="2 3">Indonesia</strain>
        <tissue evidence="2">Blood</tissue>
    </source>
</reference>
<comment type="caution">
    <text evidence="2">The sequence shown here is derived from an EMBL/GenBank/DDBJ whole genome shotgun (WGS) entry which is preliminary data.</text>
</comment>
<feature type="compositionally biased region" description="Polar residues" evidence="1">
    <location>
        <begin position="185"/>
        <end position="196"/>
    </location>
</feature>
<keyword evidence="3" id="KW-1185">Reference proteome</keyword>
<organism evidence="2 3">
    <name type="scientific">Pangasianodon hypophthalmus</name>
    <name type="common">Striped catfish</name>
    <name type="synonym">Helicophagus hypophthalmus</name>
    <dbReference type="NCBI Taxonomy" id="310915"/>
    <lineage>
        <taxon>Eukaryota</taxon>
        <taxon>Metazoa</taxon>
        <taxon>Chordata</taxon>
        <taxon>Craniata</taxon>
        <taxon>Vertebrata</taxon>
        <taxon>Euteleostomi</taxon>
        <taxon>Actinopterygii</taxon>
        <taxon>Neopterygii</taxon>
        <taxon>Teleostei</taxon>
        <taxon>Ostariophysi</taxon>
        <taxon>Siluriformes</taxon>
        <taxon>Pangasiidae</taxon>
        <taxon>Pangasianodon</taxon>
    </lineage>
</organism>
<dbReference type="PANTHER" id="PTHR13308:SF23">
    <property type="entry name" value="NEDD4-BINDING PROTEIN 2-LIKE 2"/>
    <property type="match status" value="1"/>
</dbReference>
<evidence type="ECO:0008006" key="4">
    <source>
        <dbReference type="Google" id="ProtNLM"/>
    </source>
</evidence>
<dbReference type="AlphaFoldDB" id="A0A5N5M6H1"/>
<evidence type="ECO:0000256" key="1">
    <source>
        <dbReference type="SAM" id="MobiDB-lite"/>
    </source>
</evidence>
<feature type="region of interest" description="Disordered" evidence="1">
    <location>
        <begin position="1"/>
        <end position="52"/>
    </location>
</feature>
<name>A0A5N5M6H1_PANHP</name>
<dbReference type="EMBL" id="VFJC01000015">
    <property type="protein sequence ID" value="KAB5550627.1"/>
    <property type="molecule type" value="Genomic_DNA"/>
</dbReference>
<feature type="compositionally biased region" description="Basic and acidic residues" evidence="1">
    <location>
        <begin position="167"/>
        <end position="176"/>
    </location>
</feature>
<feature type="region of interest" description="Disordered" evidence="1">
    <location>
        <begin position="146"/>
        <end position="196"/>
    </location>
</feature>
<dbReference type="PANTHER" id="PTHR13308">
    <property type="entry name" value="NEDD4-BINDING PROTEIN 2-LIKE 1"/>
    <property type="match status" value="1"/>
</dbReference>
<dbReference type="GO" id="GO:0003714">
    <property type="term" value="F:transcription corepressor activity"/>
    <property type="evidence" value="ECO:0007669"/>
    <property type="project" value="TreeGrafter"/>
</dbReference>
<sequence>MPNVTPTGSSPPPVSGNVEDPQQLDQAETVSYSRTFPEDAPDPGLPGLPEQQSVLDCVEVVELNHSPEKLNTGEEKTLGDDKRSREEVVKEISISSAAFIGPACRPQPAIENELSEFYKELAQIDQQDTGDGNSENVSQFCAPPDTVDGKSENVSWSWAPPINPPAVKEKGNDHRNTCRPYPATRPQTDYRNTPQWRPQSYDMTCNWSNSHSYQNQWQLPPPNFHSYPPPRPENPTHPPYFQPQGHQHSQLENSSFPSFHSPASYAPYEAFERWQHEKQSYQTVNQHERNDGPSLVLILMRGVPGSGKSTLARQISASGPSGLILSTDDYFYQKDGYHFEPTLLGAAHDWNQNRAKKAMLNGRTPVIIDNTNVQAWEMKPYVTVALEMGYRVEFVEPDTSWKCDPVELEKRNHHGVSRETIANMLDKFELPISVDIVMNSCEPAHKRREHHFRPYRHRR</sequence>
<accession>A0A5N5M6H1</accession>
<feature type="region of interest" description="Disordered" evidence="1">
    <location>
        <begin position="65"/>
        <end position="84"/>
    </location>
</feature>
<dbReference type="InterPro" id="IPR026302">
    <property type="entry name" value="NEDD4-bd_p2"/>
</dbReference>
<proteinExistence type="predicted"/>
<feature type="compositionally biased region" description="Polar residues" evidence="1">
    <location>
        <begin position="23"/>
        <end position="34"/>
    </location>
</feature>
<protein>
    <recommendedName>
        <fullName evidence="4">NEDD4-binding protein 2-like 2</fullName>
    </recommendedName>
</protein>